<sequence length="232" mass="24640">MNKFKNSRLLPFNKVVYKAVGLSALFSVLLLSATPAFAHHAMGGKMASNFFEGFMSGIAHPLIGPDHFAFIVAVGLLAAIKRQGLMIPISFVLSAMLGTGAHLASINLPGVELFVSGSILLFGILLVEKDRFNTFVVAGLSALAGIFHGYAYGESIFGAETTPLIAYLIGFTVVQLVVSLLAFWIGRATILRQKAEQQSSIQLRSAGLVISGIGLAFFASQVVAVLFPIPKI</sequence>
<evidence type="ECO:0000256" key="1">
    <source>
        <dbReference type="SAM" id="Phobius"/>
    </source>
</evidence>
<dbReference type="PIRSF" id="PIRSF016919">
    <property type="entry name" value="HupE_UreJ"/>
    <property type="match status" value="1"/>
</dbReference>
<feature type="transmembrane region" description="Helical" evidence="1">
    <location>
        <begin position="134"/>
        <end position="152"/>
    </location>
</feature>
<feature type="transmembrane region" description="Helical" evidence="1">
    <location>
        <begin position="85"/>
        <end position="104"/>
    </location>
</feature>
<gene>
    <name evidence="3" type="ORF">V2H45_22605</name>
</gene>
<feature type="transmembrane region" description="Helical" evidence="1">
    <location>
        <begin position="110"/>
        <end position="127"/>
    </location>
</feature>
<feature type="chain" id="PRO_5043387418" evidence="2">
    <location>
        <begin position="39"/>
        <end position="232"/>
    </location>
</feature>
<accession>A0AAW9Q5T7</accession>
<evidence type="ECO:0000313" key="4">
    <source>
        <dbReference type="Proteomes" id="UP001333818"/>
    </source>
</evidence>
<keyword evidence="2" id="KW-0732">Signal</keyword>
<dbReference type="Proteomes" id="UP001333818">
    <property type="component" value="Unassembled WGS sequence"/>
</dbReference>
<feature type="signal peptide" evidence="2">
    <location>
        <begin position="1"/>
        <end position="38"/>
    </location>
</feature>
<dbReference type="Pfam" id="PF04955">
    <property type="entry name" value="HupE_UreJ"/>
    <property type="match status" value="1"/>
</dbReference>
<feature type="transmembrane region" description="Helical" evidence="1">
    <location>
        <begin position="62"/>
        <end position="80"/>
    </location>
</feature>
<keyword evidence="4" id="KW-1185">Reference proteome</keyword>
<organism evidence="3 4">
    <name type="scientific">Tumidithrix elongata BACA0141</name>
    <dbReference type="NCBI Taxonomy" id="2716417"/>
    <lineage>
        <taxon>Bacteria</taxon>
        <taxon>Bacillati</taxon>
        <taxon>Cyanobacteriota</taxon>
        <taxon>Cyanophyceae</taxon>
        <taxon>Pseudanabaenales</taxon>
        <taxon>Pseudanabaenaceae</taxon>
        <taxon>Tumidithrix</taxon>
        <taxon>Tumidithrix elongata</taxon>
    </lineage>
</organism>
<reference evidence="3" key="1">
    <citation type="submission" date="2024-01" db="EMBL/GenBank/DDBJ databases">
        <title>Bank of Algae and Cyanobacteria of the Azores (BACA) strain genomes.</title>
        <authorList>
            <person name="Luz R."/>
            <person name="Cordeiro R."/>
            <person name="Fonseca A."/>
            <person name="Goncalves V."/>
        </authorList>
    </citation>
    <scope>NUCLEOTIDE SEQUENCE</scope>
    <source>
        <strain evidence="3">BACA0141</strain>
    </source>
</reference>
<dbReference type="EMBL" id="JAZBJZ010000141">
    <property type="protein sequence ID" value="MEE3719539.1"/>
    <property type="molecule type" value="Genomic_DNA"/>
</dbReference>
<proteinExistence type="predicted"/>
<feature type="transmembrane region" description="Helical" evidence="1">
    <location>
        <begin position="164"/>
        <end position="185"/>
    </location>
</feature>
<dbReference type="AlphaFoldDB" id="A0AAW9Q5T7"/>
<keyword evidence="1" id="KW-0812">Transmembrane</keyword>
<name>A0AAW9Q5T7_9CYAN</name>
<keyword evidence="1" id="KW-1133">Transmembrane helix</keyword>
<keyword evidence="1" id="KW-0472">Membrane</keyword>
<comment type="caution">
    <text evidence="3">The sequence shown here is derived from an EMBL/GenBank/DDBJ whole genome shotgun (WGS) entry which is preliminary data.</text>
</comment>
<evidence type="ECO:0000256" key="2">
    <source>
        <dbReference type="SAM" id="SignalP"/>
    </source>
</evidence>
<feature type="transmembrane region" description="Helical" evidence="1">
    <location>
        <begin position="206"/>
        <end position="229"/>
    </location>
</feature>
<dbReference type="InterPro" id="IPR007038">
    <property type="entry name" value="HupE_UreJ"/>
</dbReference>
<protein>
    <submittedName>
        <fullName evidence="3">HupE/UreJ family protein</fullName>
    </submittedName>
</protein>
<evidence type="ECO:0000313" key="3">
    <source>
        <dbReference type="EMBL" id="MEE3719539.1"/>
    </source>
</evidence>